<sequence>MCTIGRVGGRSSTGLAVERRGTTETTRKICAYTGVFWVYEVEMKAQVVLEREPSWTKHAQTDVKDHQSKSSAVVVASIQLSARRAVCPRRPLRWPVFGSDFPKLSAPSNSAQHLEAASRPSGSASTTHKSDIPSDPPLTTATTVHDSPRLRLYLFRVGPYPSP</sequence>
<dbReference type="Proteomes" id="UP000076722">
    <property type="component" value="Unassembled WGS sequence"/>
</dbReference>
<evidence type="ECO:0000313" key="2">
    <source>
        <dbReference type="EMBL" id="KZS93076.1"/>
    </source>
</evidence>
<name>A0A164UB62_9AGAM</name>
<evidence type="ECO:0000256" key="1">
    <source>
        <dbReference type="SAM" id="MobiDB-lite"/>
    </source>
</evidence>
<feature type="region of interest" description="Disordered" evidence="1">
    <location>
        <begin position="107"/>
        <end position="145"/>
    </location>
</feature>
<dbReference type="EMBL" id="KV419408">
    <property type="protein sequence ID" value="KZS93076.1"/>
    <property type="molecule type" value="Genomic_DNA"/>
</dbReference>
<organism evidence="2 3">
    <name type="scientific">Sistotremastrum niveocremeum HHB9708</name>
    <dbReference type="NCBI Taxonomy" id="1314777"/>
    <lineage>
        <taxon>Eukaryota</taxon>
        <taxon>Fungi</taxon>
        <taxon>Dikarya</taxon>
        <taxon>Basidiomycota</taxon>
        <taxon>Agaricomycotina</taxon>
        <taxon>Agaricomycetes</taxon>
        <taxon>Sistotremastrales</taxon>
        <taxon>Sistotremastraceae</taxon>
        <taxon>Sertulicium</taxon>
        <taxon>Sertulicium niveocremeum</taxon>
    </lineage>
</organism>
<reference evidence="2 3" key="1">
    <citation type="journal article" date="2016" name="Mol. Biol. Evol.">
        <title>Comparative Genomics of Early-Diverging Mushroom-Forming Fungi Provides Insights into the Origins of Lignocellulose Decay Capabilities.</title>
        <authorList>
            <person name="Nagy L.G."/>
            <person name="Riley R."/>
            <person name="Tritt A."/>
            <person name="Adam C."/>
            <person name="Daum C."/>
            <person name="Floudas D."/>
            <person name="Sun H."/>
            <person name="Yadav J.S."/>
            <person name="Pangilinan J."/>
            <person name="Larsson K.H."/>
            <person name="Matsuura K."/>
            <person name="Barry K."/>
            <person name="Labutti K."/>
            <person name="Kuo R."/>
            <person name="Ohm R.A."/>
            <person name="Bhattacharya S.S."/>
            <person name="Shirouzu T."/>
            <person name="Yoshinaga Y."/>
            <person name="Martin F.M."/>
            <person name="Grigoriev I.V."/>
            <person name="Hibbett D.S."/>
        </authorList>
    </citation>
    <scope>NUCLEOTIDE SEQUENCE [LARGE SCALE GENOMIC DNA]</scope>
    <source>
        <strain evidence="2 3">HHB9708</strain>
    </source>
</reference>
<accession>A0A164UB62</accession>
<dbReference type="AlphaFoldDB" id="A0A164UB62"/>
<evidence type="ECO:0000313" key="3">
    <source>
        <dbReference type="Proteomes" id="UP000076722"/>
    </source>
</evidence>
<keyword evidence="3" id="KW-1185">Reference proteome</keyword>
<protein>
    <submittedName>
        <fullName evidence="2">Uncharacterized protein</fullName>
    </submittedName>
</protein>
<gene>
    <name evidence="2" type="ORF">SISNIDRAFT_99842</name>
</gene>
<proteinExistence type="predicted"/>